<organism evidence="1 2">
    <name type="scientific">Anopheles minimus</name>
    <dbReference type="NCBI Taxonomy" id="112268"/>
    <lineage>
        <taxon>Eukaryota</taxon>
        <taxon>Metazoa</taxon>
        <taxon>Ecdysozoa</taxon>
        <taxon>Arthropoda</taxon>
        <taxon>Hexapoda</taxon>
        <taxon>Insecta</taxon>
        <taxon>Pterygota</taxon>
        <taxon>Neoptera</taxon>
        <taxon>Endopterygota</taxon>
        <taxon>Diptera</taxon>
        <taxon>Nematocera</taxon>
        <taxon>Culicoidea</taxon>
        <taxon>Culicidae</taxon>
        <taxon>Anophelinae</taxon>
        <taxon>Anopheles</taxon>
    </lineage>
</organism>
<dbReference type="VEuPathDB" id="VectorBase:AMIN015932"/>
<evidence type="ECO:0000313" key="1">
    <source>
        <dbReference type="EnsemblMetazoa" id="AMIN015932-PA"/>
    </source>
</evidence>
<accession>A0A1Y9IVW6</accession>
<name>A0A1Y9IVW6_9DIPT</name>
<reference evidence="2" key="1">
    <citation type="submission" date="2013-03" db="EMBL/GenBank/DDBJ databases">
        <title>The Genome Sequence of Anopheles minimus MINIMUS1.</title>
        <authorList>
            <consortium name="The Broad Institute Genomics Platform"/>
            <person name="Neafsey D.E."/>
            <person name="Walton C."/>
            <person name="Walker B."/>
            <person name="Young S.K."/>
            <person name="Zeng Q."/>
            <person name="Gargeya S."/>
            <person name="Fitzgerald M."/>
            <person name="Haas B."/>
            <person name="Abouelleil A."/>
            <person name="Allen A.W."/>
            <person name="Alvarado L."/>
            <person name="Arachchi H.M."/>
            <person name="Berlin A.M."/>
            <person name="Chapman S.B."/>
            <person name="Gainer-Dewar J."/>
            <person name="Goldberg J."/>
            <person name="Griggs A."/>
            <person name="Gujja S."/>
            <person name="Hansen M."/>
            <person name="Howarth C."/>
            <person name="Imamovic A."/>
            <person name="Ireland A."/>
            <person name="Larimer J."/>
            <person name="McCowan C."/>
            <person name="Murphy C."/>
            <person name="Pearson M."/>
            <person name="Poon T.W."/>
            <person name="Priest M."/>
            <person name="Roberts A."/>
            <person name="Saif S."/>
            <person name="Shea T."/>
            <person name="Sisk P."/>
            <person name="Sykes S."/>
            <person name="Wortman J."/>
            <person name="Nusbaum C."/>
            <person name="Birren B."/>
        </authorList>
    </citation>
    <scope>NUCLEOTIDE SEQUENCE [LARGE SCALE GENOMIC DNA]</scope>
    <source>
        <strain evidence="2">MINIMUS1</strain>
    </source>
</reference>
<sequence>MEHIPSVRRRSSLFSMNRASDSGSTSNEIIRYEKQLRLEIKQWTSLLRVKSQKLQQLRASSCKIDQSILTDEQRKYLADSPTVDDFIAETEAFDKAIAQYVEQKTFLLERNSHIVETAKMLVELDIKDKITNKLSESIVP</sequence>
<protein>
    <submittedName>
        <fullName evidence="1">Uncharacterized protein</fullName>
    </submittedName>
</protein>
<reference evidence="1" key="2">
    <citation type="submission" date="2020-05" db="UniProtKB">
        <authorList>
            <consortium name="EnsemblMetazoa"/>
        </authorList>
    </citation>
    <scope>IDENTIFICATION</scope>
    <source>
        <strain evidence="1">MINIMUS1</strain>
    </source>
</reference>
<dbReference type="AlphaFoldDB" id="A0A1Y9IVW6"/>
<dbReference type="EnsemblMetazoa" id="AMIN015932-RA">
    <property type="protein sequence ID" value="AMIN015932-PA"/>
    <property type="gene ID" value="AMIN015932"/>
</dbReference>
<dbReference type="Proteomes" id="UP000075920">
    <property type="component" value="Unassembled WGS sequence"/>
</dbReference>
<evidence type="ECO:0000313" key="2">
    <source>
        <dbReference type="Proteomes" id="UP000075920"/>
    </source>
</evidence>
<keyword evidence="2" id="KW-1185">Reference proteome</keyword>
<proteinExistence type="predicted"/>